<dbReference type="Proteomes" id="UP001499989">
    <property type="component" value="Unassembled WGS sequence"/>
</dbReference>
<protein>
    <submittedName>
        <fullName evidence="2">Uncharacterized protein</fullName>
    </submittedName>
</protein>
<name>A0ABN3TBP0_9ACTN</name>
<evidence type="ECO:0000313" key="3">
    <source>
        <dbReference type="Proteomes" id="UP001499989"/>
    </source>
</evidence>
<feature type="region of interest" description="Disordered" evidence="1">
    <location>
        <begin position="295"/>
        <end position="324"/>
    </location>
</feature>
<feature type="compositionally biased region" description="Basic and acidic residues" evidence="1">
    <location>
        <begin position="300"/>
        <end position="315"/>
    </location>
</feature>
<comment type="caution">
    <text evidence="2">The sequence shown here is derived from an EMBL/GenBank/DDBJ whole genome shotgun (WGS) entry which is preliminary data.</text>
</comment>
<proteinExistence type="predicted"/>
<evidence type="ECO:0000256" key="1">
    <source>
        <dbReference type="SAM" id="MobiDB-lite"/>
    </source>
</evidence>
<reference evidence="2 3" key="1">
    <citation type="journal article" date="2019" name="Int. J. Syst. Evol. Microbiol.">
        <title>The Global Catalogue of Microorganisms (GCM) 10K type strain sequencing project: providing services to taxonomists for standard genome sequencing and annotation.</title>
        <authorList>
            <consortium name="The Broad Institute Genomics Platform"/>
            <consortium name="The Broad Institute Genome Sequencing Center for Infectious Disease"/>
            <person name="Wu L."/>
            <person name="Ma J."/>
        </authorList>
    </citation>
    <scope>NUCLEOTIDE SEQUENCE [LARGE SCALE GENOMIC DNA]</scope>
    <source>
        <strain evidence="2 3">JCM 4531</strain>
    </source>
</reference>
<dbReference type="EMBL" id="BAAASK010000028">
    <property type="protein sequence ID" value="GAA2698803.1"/>
    <property type="molecule type" value="Genomic_DNA"/>
</dbReference>
<sequence length="324" mass="34514">MCRSNTGGPTGMGDGEPRVPTAIAVTSADLALPPQDERTLPAAVLQDVDRRPLESVLAELQTLVDQCGHVIVVCSQAVPASVERRLHTVRALLETDRIALFRPPLPPLGIAVLARQLRQLASCDLSPGVLASAGRLLTHYIHAGALLGSVARLDHVPVGLKAHARSWVPGSQFGVVAHPVPQLVRIGPEAALAGPEFGTWLLVAKGQHPTDWVTGSLAPSWHVQGLRETALPAESATWWGTGRLTEFCAYLPDLSVLYQLVTSVRRGTCHWCGIDVIGDRCVFCSATPPVYDDGGAGGGGRDRALAPRRDPALGRRRERRALTG</sequence>
<organism evidence="2 3">
    <name type="scientific">Streptomyces violaceolatus</name>
    <dbReference type="NCBI Taxonomy" id="67378"/>
    <lineage>
        <taxon>Bacteria</taxon>
        <taxon>Bacillati</taxon>
        <taxon>Actinomycetota</taxon>
        <taxon>Actinomycetes</taxon>
        <taxon>Kitasatosporales</taxon>
        <taxon>Streptomycetaceae</taxon>
        <taxon>Streptomyces</taxon>
        <taxon>Streptomyces violaceoruber group</taxon>
    </lineage>
</organism>
<evidence type="ECO:0000313" key="2">
    <source>
        <dbReference type="EMBL" id="GAA2698803.1"/>
    </source>
</evidence>
<keyword evidence="3" id="KW-1185">Reference proteome</keyword>
<gene>
    <name evidence="2" type="ORF">GCM10010310_65000</name>
</gene>
<accession>A0ABN3TBP0</accession>